<evidence type="ECO:0000313" key="10">
    <source>
        <dbReference type="EMBL" id="KEQ83157.1"/>
    </source>
</evidence>
<evidence type="ECO:0000256" key="1">
    <source>
        <dbReference type="ARBA" id="ARBA00004123"/>
    </source>
</evidence>
<evidence type="ECO:0000256" key="7">
    <source>
        <dbReference type="SAM" id="MobiDB-lite"/>
    </source>
</evidence>
<dbReference type="InterPro" id="IPR011947">
    <property type="entry name" value="FCP1_euk"/>
</dbReference>
<keyword evidence="3 6" id="KW-0539">Nucleus</keyword>
<dbReference type="GO" id="GO:0008420">
    <property type="term" value="F:RNA polymerase II CTD heptapeptide repeat phosphatase activity"/>
    <property type="evidence" value="ECO:0007669"/>
    <property type="project" value="UniProtKB-UniRule"/>
</dbReference>
<dbReference type="InterPro" id="IPR023214">
    <property type="entry name" value="HAD_sf"/>
</dbReference>
<feature type="region of interest" description="Disordered" evidence="7">
    <location>
        <begin position="412"/>
        <end position="438"/>
    </location>
</feature>
<dbReference type="SMART" id="SM00292">
    <property type="entry name" value="BRCT"/>
    <property type="match status" value="1"/>
</dbReference>
<dbReference type="Gene3D" id="3.40.50.10190">
    <property type="entry name" value="BRCT domain"/>
    <property type="match status" value="1"/>
</dbReference>
<evidence type="ECO:0000256" key="2">
    <source>
        <dbReference type="ARBA" id="ARBA00022801"/>
    </source>
</evidence>
<comment type="subcellular location">
    <subcellularLocation>
        <location evidence="1 6">Nucleus</location>
    </subcellularLocation>
</comment>
<dbReference type="InterPro" id="IPR001357">
    <property type="entry name" value="BRCT_dom"/>
</dbReference>
<feature type="domain" description="FCP1 homology" evidence="9">
    <location>
        <begin position="157"/>
        <end position="336"/>
    </location>
</feature>
<dbReference type="NCBIfam" id="TIGR02250">
    <property type="entry name" value="FCP1_euk"/>
    <property type="match status" value="1"/>
</dbReference>
<evidence type="ECO:0000256" key="6">
    <source>
        <dbReference type="RuleBase" id="RU366066"/>
    </source>
</evidence>
<dbReference type="InterPro" id="IPR036412">
    <property type="entry name" value="HAD-like_sf"/>
</dbReference>
<evidence type="ECO:0000259" key="9">
    <source>
        <dbReference type="PROSITE" id="PS50969"/>
    </source>
</evidence>
<feature type="region of interest" description="Disordered" evidence="7">
    <location>
        <begin position="619"/>
        <end position="668"/>
    </location>
</feature>
<proteinExistence type="predicted"/>
<dbReference type="RefSeq" id="XP_029759344.1">
    <property type="nucleotide sequence ID" value="XM_029905767.1"/>
</dbReference>
<feature type="compositionally biased region" description="Acidic residues" evidence="7">
    <location>
        <begin position="642"/>
        <end position="655"/>
    </location>
</feature>
<comment type="catalytic activity">
    <reaction evidence="4 6">
        <text>O-phospho-L-seryl-[protein] + H2O = L-seryl-[protein] + phosphate</text>
        <dbReference type="Rhea" id="RHEA:20629"/>
        <dbReference type="Rhea" id="RHEA-COMP:9863"/>
        <dbReference type="Rhea" id="RHEA-COMP:11604"/>
        <dbReference type="ChEBI" id="CHEBI:15377"/>
        <dbReference type="ChEBI" id="CHEBI:29999"/>
        <dbReference type="ChEBI" id="CHEBI:43474"/>
        <dbReference type="ChEBI" id="CHEBI:83421"/>
        <dbReference type="EC" id="3.1.3.16"/>
    </reaction>
</comment>
<dbReference type="STRING" id="1043002.A0A074XMC9"/>
<evidence type="ECO:0000256" key="3">
    <source>
        <dbReference type="ARBA" id="ARBA00023242"/>
    </source>
</evidence>
<dbReference type="Pfam" id="PF00533">
    <property type="entry name" value="BRCT"/>
    <property type="match status" value="1"/>
</dbReference>
<feature type="region of interest" description="Disordered" evidence="7">
    <location>
        <begin position="328"/>
        <end position="392"/>
    </location>
</feature>
<feature type="compositionally biased region" description="Low complexity" evidence="7">
    <location>
        <begin position="335"/>
        <end position="353"/>
    </location>
</feature>
<evidence type="ECO:0000313" key="11">
    <source>
        <dbReference type="Proteomes" id="UP000030706"/>
    </source>
</evidence>
<dbReference type="SMART" id="SM00577">
    <property type="entry name" value="CPDc"/>
    <property type="match status" value="1"/>
</dbReference>
<dbReference type="SUPFAM" id="SSF52113">
    <property type="entry name" value="BRCT domain"/>
    <property type="match status" value="1"/>
</dbReference>
<feature type="region of interest" description="Disordered" evidence="7">
    <location>
        <begin position="475"/>
        <end position="502"/>
    </location>
</feature>
<keyword evidence="2 6" id="KW-0378">Hydrolase</keyword>
<feature type="compositionally biased region" description="Polar residues" evidence="7">
    <location>
        <begin position="787"/>
        <end position="798"/>
    </location>
</feature>
<accession>A0A074XMC9</accession>
<sequence>MRIITPENLHYPITVTKLFRQPQDQIDHNAPLFAYQYTTKVLEGDEETREDVLVDRVWYSTFESTAEGTLTEWHISKGRVIGGPGAPIADVEEACKHEVQFGNLCADCGKDMTTVSYNTVTRDTDRATVNAVHGHTSLLVSRAEASKSDEEAKRRLLSSRKLSLVVDLDQTIIQATVDPTVAEWQKDPQNPNYPAVKDVRAFQLIDDGPGARGCWYYIKLRPGLEDFLATISKYYELHIYTMGTRTYAQNIAKIVDPDRKIFADRILSRDESGSLTVKNLKRLFPVDTKMVVIIDDRGDVWHWCDNLVKVTPYDFFVGIGDINSSFLPKRPGLEPRPASLASADAPSTPDASSINTSPADSPTSKVSAIDQLVSMGGGNDPTKLKEQTSEQGEAIAAQLTDRPLLQKQKVLDAAEEDSNGTAEASSDNDAASAPDAPVDAHNKYRHNLLQDNDTELHYLQRSLQSVHSAYFEALDRKASGPQDGRVAELRPGSDNNRRTDNLNSLPDVTSIMASMKLKVLKGVHLVFSGVMPLGVQVQNHDFAIWAKSFGATVSENITKRTSHVISSPLRKTAKVRQAAKKPDKIKIVSQDWLFACLSQWQKVDEAPFRLHADLENELNEPAANGQGSPFDGPDQNAQLSSSDEEAAVTEEEDSVETPGTENETDAREQAELESYMPGARRGLNPADMIQDFVGWDQELQEFCGDIDSDDDSEQDSTRSEPDDTESLPSAKKRKRGEDGQSTDDESDSSLSSSRLERRKRKALARTTSLVNISAVDDSQRVAAEAQSGDQQKVSTNTGDDVNDEDEDDLDLEAQMEAEMLRQAEEEGYA</sequence>
<dbReference type="PANTHER" id="PTHR23081:SF36">
    <property type="entry name" value="RNA POLYMERASE II SUBUNIT A C-TERMINAL DOMAIN PHOSPHATASE"/>
    <property type="match status" value="1"/>
</dbReference>
<comment type="function">
    <text evidence="6">This promotes the activity of RNA polymerase II.</text>
</comment>
<evidence type="ECO:0000259" key="8">
    <source>
        <dbReference type="PROSITE" id="PS50172"/>
    </source>
</evidence>
<feature type="compositionally biased region" description="Acidic residues" evidence="7">
    <location>
        <begin position="704"/>
        <end position="714"/>
    </location>
</feature>
<dbReference type="PROSITE" id="PS50969">
    <property type="entry name" value="FCP1"/>
    <property type="match status" value="1"/>
</dbReference>
<dbReference type="EMBL" id="KL584985">
    <property type="protein sequence ID" value="KEQ83157.1"/>
    <property type="molecule type" value="Genomic_DNA"/>
</dbReference>
<feature type="compositionally biased region" description="Low complexity" evidence="7">
    <location>
        <begin position="422"/>
        <end position="438"/>
    </location>
</feature>
<dbReference type="InterPro" id="IPR039189">
    <property type="entry name" value="Fcp1"/>
</dbReference>
<dbReference type="SUPFAM" id="SSF56784">
    <property type="entry name" value="HAD-like"/>
    <property type="match status" value="1"/>
</dbReference>
<dbReference type="Gene3D" id="3.40.50.1000">
    <property type="entry name" value="HAD superfamily/HAD-like"/>
    <property type="match status" value="1"/>
</dbReference>
<dbReference type="AlphaFoldDB" id="A0A074XMC9"/>
<dbReference type="FunFam" id="3.40.50.1000:FF:000142">
    <property type="entry name" value="Similar to FCP1-like phosphatase"/>
    <property type="match status" value="1"/>
</dbReference>
<reference evidence="10 11" key="1">
    <citation type="journal article" date="2014" name="BMC Genomics">
        <title>Genome sequencing of four Aureobasidium pullulans varieties: biotechnological potential, stress tolerance, and description of new species.</title>
        <authorList>
            <person name="Gostin Ar C."/>
            <person name="Ohm R.A."/>
            <person name="Kogej T."/>
            <person name="Sonjak S."/>
            <person name="Turk M."/>
            <person name="Zajc J."/>
            <person name="Zalar P."/>
            <person name="Grube M."/>
            <person name="Sun H."/>
            <person name="Han J."/>
            <person name="Sharma A."/>
            <person name="Chiniquy J."/>
            <person name="Ngan C.Y."/>
            <person name="Lipzen A."/>
            <person name="Barry K."/>
            <person name="Grigoriev I.V."/>
            <person name="Gunde-Cimerman N."/>
        </authorList>
    </citation>
    <scope>NUCLEOTIDE SEQUENCE [LARGE SCALE GENOMIC DNA]</scope>
    <source>
        <strain evidence="10 11">EXF-150</strain>
    </source>
</reference>
<dbReference type="GO" id="GO:0005634">
    <property type="term" value="C:nucleus"/>
    <property type="evidence" value="ECO:0007669"/>
    <property type="project" value="UniProtKB-SubCell"/>
</dbReference>
<protein>
    <recommendedName>
        <fullName evidence="6">RNA polymerase II subunit A C-terminal domain phosphatase</fullName>
        <ecNumber evidence="6">3.1.3.16</ecNumber>
    </recommendedName>
</protein>
<name>A0A074XMC9_AURPU</name>
<dbReference type="Pfam" id="PF03031">
    <property type="entry name" value="NIF"/>
    <property type="match status" value="1"/>
</dbReference>
<dbReference type="InterPro" id="IPR036420">
    <property type="entry name" value="BRCT_dom_sf"/>
</dbReference>
<dbReference type="Proteomes" id="UP000030706">
    <property type="component" value="Unassembled WGS sequence"/>
</dbReference>
<comment type="catalytic activity">
    <reaction evidence="5 6">
        <text>O-phospho-L-threonyl-[protein] + H2O = L-threonyl-[protein] + phosphate</text>
        <dbReference type="Rhea" id="RHEA:47004"/>
        <dbReference type="Rhea" id="RHEA-COMP:11060"/>
        <dbReference type="Rhea" id="RHEA-COMP:11605"/>
        <dbReference type="ChEBI" id="CHEBI:15377"/>
        <dbReference type="ChEBI" id="CHEBI:30013"/>
        <dbReference type="ChEBI" id="CHEBI:43474"/>
        <dbReference type="ChEBI" id="CHEBI:61977"/>
        <dbReference type="EC" id="3.1.3.16"/>
    </reaction>
</comment>
<dbReference type="CDD" id="cd17729">
    <property type="entry name" value="BRCT_CTDP1"/>
    <property type="match status" value="1"/>
</dbReference>
<dbReference type="InterPro" id="IPR004274">
    <property type="entry name" value="FCP1_dom"/>
</dbReference>
<evidence type="ECO:0000256" key="5">
    <source>
        <dbReference type="ARBA" id="ARBA00048336"/>
    </source>
</evidence>
<feature type="domain" description="BRCT" evidence="8">
    <location>
        <begin position="515"/>
        <end position="610"/>
    </location>
</feature>
<feature type="region of interest" description="Disordered" evidence="7">
    <location>
        <begin position="704"/>
        <end position="808"/>
    </location>
</feature>
<gene>
    <name evidence="10" type="ORF">M438DRAFT_346795</name>
</gene>
<keyword evidence="11" id="KW-1185">Reference proteome</keyword>
<dbReference type="EC" id="3.1.3.16" evidence="6"/>
<evidence type="ECO:0000256" key="4">
    <source>
        <dbReference type="ARBA" id="ARBA00047761"/>
    </source>
</evidence>
<dbReference type="PANTHER" id="PTHR23081">
    <property type="entry name" value="RNA POLYMERASE II CTD PHOSPHATASE"/>
    <property type="match status" value="1"/>
</dbReference>
<feature type="compositionally biased region" description="Polar residues" evidence="7">
    <location>
        <begin position="354"/>
        <end position="366"/>
    </location>
</feature>
<organism evidence="10 11">
    <name type="scientific">Aureobasidium pullulans EXF-150</name>
    <dbReference type="NCBI Taxonomy" id="1043002"/>
    <lineage>
        <taxon>Eukaryota</taxon>
        <taxon>Fungi</taxon>
        <taxon>Dikarya</taxon>
        <taxon>Ascomycota</taxon>
        <taxon>Pezizomycotina</taxon>
        <taxon>Dothideomycetes</taxon>
        <taxon>Dothideomycetidae</taxon>
        <taxon>Dothideales</taxon>
        <taxon>Saccotheciaceae</taxon>
        <taxon>Aureobasidium</taxon>
    </lineage>
</organism>
<dbReference type="HOGENOM" id="CLU_007683_0_2_1"/>
<dbReference type="CDD" id="cd07521">
    <property type="entry name" value="HAD_FCP1-like"/>
    <property type="match status" value="1"/>
</dbReference>
<dbReference type="OrthoDB" id="10249888at2759"/>
<dbReference type="GeneID" id="40748073"/>
<dbReference type="PROSITE" id="PS50172">
    <property type="entry name" value="BRCT"/>
    <property type="match status" value="1"/>
</dbReference>